<dbReference type="PANTHER" id="PTHR43377:SF1">
    <property type="entry name" value="BILIVERDIN REDUCTASE A"/>
    <property type="match status" value="1"/>
</dbReference>
<feature type="domain" description="GFO/IDH/MocA-like oxidoreductase" evidence="2">
    <location>
        <begin position="155"/>
        <end position="222"/>
    </location>
</feature>
<dbReference type="InterPro" id="IPR051450">
    <property type="entry name" value="Gfo/Idh/MocA_Oxidoreductases"/>
</dbReference>
<dbReference type="PANTHER" id="PTHR43377">
    <property type="entry name" value="BILIVERDIN REDUCTASE A"/>
    <property type="match status" value="1"/>
</dbReference>
<dbReference type="SUPFAM" id="SSF55347">
    <property type="entry name" value="Glyceraldehyde-3-phosphate dehydrogenase-like, C-terminal domain"/>
    <property type="match status" value="1"/>
</dbReference>
<evidence type="ECO:0000259" key="2">
    <source>
        <dbReference type="Pfam" id="PF22725"/>
    </source>
</evidence>
<dbReference type="Proteomes" id="UP000324143">
    <property type="component" value="Unassembled WGS sequence"/>
</dbReference>
<dbReference type="InterPro" id="IPR055170">
    <property type="entry name" value="GFO_IDH_MocA-like_dom"/>
</dbReference>
<name>A0A5D0MMR4_9BACT</name>
<dbReference type="Pfam" id="PF01408">
    <property type="entry name" value="GFO_IDH_MocA"/>
    <property type="match status" value="1"/>
</dbReference>
<feature type="domain" description="Gfo/Idh/MocA-like oxidoreductase N-terminal" evidence="1">
    <location>
        <begin position="4"/>
        <end position="121"/>
    </location>
</feature>
<sequence length="324" mass="37214">MSKIKLGVIGVGHMGNYHARICNMLRDHIDFVGVCDIRKKRADFIADKYNTTAYYDYKKLLKKVDAVNIAVSTDEHFRVAKGCLNAGVDILLEKPMTDNLNEAKKLIEIAKRKNLSFHVGHVERFNSAVVELMKFSHDLKPISLRAKRLGPQGDKIRHSGVILDLMIHDIDIMLNIMESKVVDISAYGKKVYTDYEDIANVQLLFENGSFATVSASRITQKKIRTLDLTMPDKYIYLDYSDEDIYIYRRGKSKDSDDSKIRKVIDTNVEKILIEKNNPLKLEIKHFINAVKGKEKSQFTPEQNLKSLEIVLNAERKAKKYWDQT</sequence>
<dbReference type="Gene3D" id="3.40.50.720">
    <property type="entry name" value="NAD(P)-binding Rossmann-like Domain"/>
    <property type="match status" value="1"/>
</dbReference>
<reference evidence="3" key="1">
    <citation type="submission" date="2019-08" db="EMBL/GenBank/DDBJ databases">
        <title>Genomic characterization of a novel candidate phylum (ARYD3) from a high temperature, high salinity tertiary oil reservoir in north central Oklahoma, USA.</title>
        <authorList>
            <person name="Youssef N.H."/>
            <person name="Yadav A."/>
            <person name="Elshahed M.S."/>
        </authorList>
    </citation>
    <scope>NUCLEOTIDE SEQUENCE [LARGE SCALE GENOMIC DNA]</scope>
    <source>
        <strain evidence="3">ARYD3</strain>
    </source>
</reference>
<accession>A0A5D0MMR4</accession>
<dbReference type="AlphaFoldDB" id="A0A5D0MMR4"/>
<evidence type="ECO:0000259" key="1">
    <source>
        <dbReference type="Pfam" id="PF01408"/>
    </source>
</evidence>
<comment type="caution">
    <text evidence="3">The sequence shown here is derived from an EMBL/GenBank/DDBJ whole genome shotgun (WGS) entry which is preliminary data.</text>
</comment>
<proteinExistence type="predicted"/>
<organism evidence="3 4">
    <name type="scientific">Candidatus Mcinerneyibacterium aminivorans</name>
    <dbReference type="NCBI Taxonomy" id="2703815"/>
    <lineage>
        <taxon>Bacteria</taxon>
        <taxon>Candidatus Macinerneyibacteriota</taxon>
        <taxon>Candidatus Mcinerneyibacteria</taxon>
        <taxon>Candidatus Mcinerneyibacteriales</taxon>
        <taxon>Candidatus Mcinerneyibacteriaceae</taxon>
        <taxon>Candidatus Mcinerneyibacterium</taxon>
    </lineage>
</organism>
<gene>
    <name evidence="3" type="ORF">FXF47_02075</name>
</gene>
<dbReference type="InterPro" id="IPR036291">
    <property type="entry name" value="NAD(P)-bd_dom_sf"/>
</dbReference>
<dbReference type="Gene3D" id="3.30.360.10">
    <property type="entry name" value="Dihydrodipicolinate Reductase, domain 2"/>
    <property type="match status" value="1"/>
</dbReference>
<keyword evidence="4" id="KW-1185">Reference proteome</keyword>
<evidence type="ECO:0000313" key="4">
    <source>
        <dbReference type="Proteomes" id="UP000324143"/>
    </source>
</evidence>
<dbReference type="InterPro" id="IPR000683">
    <property type="entry name" value="Gfo/Idh/MocA-like_OxRdtase_N"/>
</dbReference>
<dbReference type="Pfam" id="PF22725">
    <property type="entry name" value="GFO_IDH_MocA_C3"/>
    <property type="match status" value="1"/>
</dbReference>
<dbReference type="EMBL" id="VSIX01000026">
    <property type="protein sequence ID" value="TYB31879.1"/>
    <property type="molecule type" value="Genomic_DNA"/>
</dbReference>
<evidence type="ECO:0000313" key="3">
    <source>
        <dbReference type="EMBL" id="TYB31879.1"/>
    </source>
</evidence>
<protein>
    <submittedName>
        <fullName evidence="3">Gfo/Idh/MocA family oxidoreductase</fullName>
    </submittedName>
</protein>
<dbReference type="SUPFAM" id="SSF51735">
    <property type="entry name" value="NAD(P)-binding Rossmann-fold domains"/>
    <property type="match status" value="1"/>
</dbReference>
<dbReference type="GO" id="GO:0000166">
    <property type="term" value="F:nucleotide binding"/>
    <property type="evidence" value="ECO:0007669"/>
    <property type="project" value="InterPro"/>
</dbReference>